<organism evidence="2 3">
    <name type="scientific">Pelobates cultripes</name>
    <name type="common">Western spadefoot toad</name>
    <dbReference type="NCBI Taxonomy" id="61616"/>
    <lineage>
        <taxon>Eukaryota</taxon>
        <taxon>Metazoa</taxon>
        <taxon>Chordata</taxon>
        <taxon>Craniata</taxon>
        <taxon>Vertebrata</taxon>
        <taxon>Euteleostomi</taxon>
        <taxon>Amphibia</taxon>
        <taxon>Batrachia</taxon>
        <taxon>Anura</taxon>
        <taxon>Pelobatoidea</taxon>
        <taxon>Pelobatidae</taxon>
        <taxon>Pelobates</taxon>
    </lineage>
</organism>
<dbReference type="CDD" id="cd07765">
    <property type="entry name" value="KRAB_A-box"/>
    <property type="match status" value="1"/>
</dbReference>
<dbReference type="AlphaFoldDB" id="A0AAD1VQJ0"/>
<dbReference type="Proteomes" id="UP001295444">
    <property type="component" value="Chromosome 01"/>
</dbReference>
<protein>
    <submittedName>
        <fullName evidence="2">Zinc finger 551, partial</fullName>
    </submittedName>
</protein>
<dbReference type="Pfam" id="PF01352">
    <property type="entry name" value="KRAB"/>
    <property type="match status" value="1"/>
</dbReference>
<dbReference type="PROSITE" id="PS50805">
    <property type="entry name" value="KRAB"/>
    <property type="match status" value="1"/>
</dbReference>
<feature type="domain" description="KRAB" evidence="1">
    <location>
        <begin position="87"/>
        <end position="125"/>
    </location>
</feature>
<name>A0AAD1VQJ0_PELCU</name>
<proteinExistence type="predicted"/>
<dbReference type="GO" id="GO:0006355">
    <property type="term" value="P:regulation of DNA-templated transcription"/>
    <property type="evidence" value="ECO:0007669"/>
    <property type="project" value="InterPro"/>
</dbReference>
<reference evidence="2" key="1">
    <citation type="submission" date="2022-03" db="EMBL/GenBank/DDBJ databases">
        <authorList>
            <person name="Alioto T."/>
            <person name="Alioto T."/>
            <person name="Gomez Garrido J."/>
        </authorList>
    </citation>
    <scope>NUCLEOTIDE SEQUENCE</scope>
</reference>
<feature type="non-terminal residue" evidence="2">
    <location>
        <position position="125"/>
    </location>
</feature>
<dbReference type="Gene3D" id="6.10.140.140">
    <property type="match status" value="1"/>
</dbReference>
<evidence type="ECO:0000313" key="3">
    <source>
        <dbReference type="Proteomes" id="UP001295444"/>
    </source>
</evidence>
<dbReference type="SUPFAM" id="SSF109640">
    <property type="entry name" value="KRAB domain (Kruppel-associated box)"/>
    <property type="match status" value="1"/>
</dbReference>
<dbReference type="EMBL" id="OW240912">
    <property type="protein sequence ID" value="CAH2224255.1"/>
    <property type="molecule type" value="Genomic_DNA"/>
</dbReference>
<dbReference type="InterPro" id="IPR001909">
    <property type="entry name" value="KRAB"/>
</dbReference>
<keyword evidence="3" id="KW-1185">Reference proteome</keyword>
<evidence type="ECO:0000313" key="2">
    <source>
        <dbReference type="EMBL" id="CAH2224255.1"/>
    </source>
</evidence>
<evidence type="ECO:0000259" key="1">
    <source>
        <dbReference type="PROSITE" id="PS50805"/>
    </source>
</evidence>
<gene>
    <name evidence="2" type="ORF">PECUL_23A045861</name>
</gene>
<sequence>MDKYKKQMTEKILDLTLEIIYLLTGEDCVVVKKPGDNVIWNSILCVLERSYKSQPHSTVPSHDKNDDKKILELTNHIIQLLTGEVPIRCEDVTVYFSMEEWEYLEGHQDFYKDVLMENHKLVNPL</sequence>
<dbReference type="InterPro" id="IPR036051">
    <property type="entry name" value="KRAB_dom_sf"/>
</dbReference>
<accession>A0AAD1VQJ0</accession>